<evidence type="ECO:0000313" key="3">
    <source>
        <dbReference type="Proteomes" id="UP000239724"/>
    </source>
</evidence>
<dbReference type="EMBL" id="NHRY01000261">
    <property type="protein sequence ID" value="PPQ27173.1"/>
    <property type="molecule type" value="Genomic_DNA"/>
</dbReference>
<proteinExistence type="predicted"/>
<name>A0A2S6MXS9_RHOGL</name>
<evidence type="ECO:0000313" key="2">
    <source>
        <dbReference type="EMBL" id="PPQ27173.1"/>
    </source>
</evidence>
<protein>
    <recommendedName>
        <fullName evidence="4">DUF4148 domain-containing protein</fullName>
    </recommendedName>
</protein>
<feature type="chain" id="PRO_5015640394" description="DUF4148 domain-containing protein" evidence="1">
    <location>
        <begin position="24"/>
        <end position="100"/>
    </location>
</feature>
<dbReference type="Proteomes" id="UP000239724">
    <property type="component" value="Unassembled WGS sequence"/>
</dbReference>
<accession>A0A2S6MXS9</accession>
<gene>
    <name evidence="2" type="ORF">CCS01_27970</name>
</gene>
<dbReference type="AlphaFoldDB" id="A0A2S6MXS9"/>
<dbReference type="RefSeq" id="WP_104522139.1">
    <property type="nucleotide sequence ID" value="NZ_NHRY01000261.1"/>
</dbReference>
<organism evidence="2 3">
    <name type="scientific">Rhodopila globiformis</name>
    <name type="common">Rhodopseudomonas globiformis</name>
    <dbReference type="NCBI Taxonomy" id="1071"/>
    <lineage>
        <taxon>Bacteria</taxon>
        <taxon>Pseudomonadati</taxon>
        <taxon>Pseudomonadota</taxon>
        <taxon>Alphaproteobacteria</taxon>
        <taxon>Acetobacterales</taxon>
        <taxon>Acetobacteraceae</taxon>
        <taxon>Rhodopila</taxon>
    </lineage>
</organism>
<comment type="caution">
    <text evidence="2">The sequence shown here is derived from an EMBL/GenBank/DDBJ whole genome shotgun (WGS) entry which is preliminary data.</text>
</comment>
<evidence type="ECO:0000256" key="1">
    <source>
        <dbReference type="SAM" id="SignalP"/>
    </source>
</evidence>
<keyword evidence="3" id="KW-1185">Reference proteome</keyword>
<feature type="signal peptide" evidence="1">
    <location>
        <begin position="1"/>
        <end position="23"/>
    </location>
</feature>
<evidence type="ECO:0008006" key="4">
    <source>
        <dbReference type="Google" id="ProtNLM"/>
    </source>
</evidence>
<sequence length="100" mass="10972">MQTGCIRLLVIALLAGSAVPAWARGPWRASGANTSGWALMTPEERIAHQARVRSFTDYDACEAYRSQHHALMAERAQQQGVSLNHGARDFCAHLRPTGKD</sequence>
<reference evidence="2 3" key="1">
    <citation type="journal article" date="2018" name="Arch. Microbiol.">
        <title>New insights into the metabolic potential of the phototrophic purple bacterium Rhodopila globiformis DSM 161(T) from its draft genome sequence and evidence for a vanadium-dependent nitrogenase.</title>
        <authorList>
            <person name="Imhoff J.F."/>
            <person name="Rahn T."/>
            <person name="Kunzel S."/>
            <person name="Neulinger S.C."/>
        </authorList>
    </citation>
    <scope>NUCLEOTIDE SEQUENCE [LARGE SCALE GENOMIC DNA]</scope>
    <source>
        <strain evidence="2 3">DSM 161</strain>
    </source>
</reference>
<keyword evidence="1" id="KW-0732">Signal</keyword>
<dbReference type="OrthoDB" id="8140134at2"/>